<dbReference type="HAMAP" id="MF_00134_A">
    <property type="entry name" value="IGPS_A"/>
    <property type="match status" value="1"/>
</dbReference>
<dbReference type="HAMAP" id="MF_00134_B">
    <property type="entry name" value="IGPS_B"/>
    <property type="match status" value="1"/>
</dbReference>
<evidence type="ECO:0000256" key="5">
    <source>
        <dbReference type="ARBA" id="ARBA00007902"/>
    </source>
</evidence>
<keyword evidence="20" id="KW-1185">Reference proteome</keyword>
<dbReference type="CDD" id="cd00331">
    <property type="entry name" value="IGPS"/>
    <property type="match status" value="1"/>
</dbReference>
<evidence type="ECO:0000256" key="12">
    <source>
        <dbReference type="ARBA" id="ARBA00023239"/>
    </source>
</evidence>
<dbReference type="GO" id="GO:0004640">
    <property type="term" value="F:phosphoribosylanthranilate isomerase activity"/>
    <property type="evidence" value="ECO:0007669"/>
    <property type="project" value="UniProtKB-EC"/>
</dbReference>
<dbReference type="HAMAP" id="MF_00135">
    <property type="entry name" value="PRAI"/>
    <property type="match status" value="1"/>
</dbReference>
<dbReference type="InterPro" id="IPR001240">
    <property type="entry name" value="PRAI_dom"/>
</dbReference>
<keyword evidence="8 15" id="KW-0210">Decarboxylase</keyword>
<dbReference type="RefSeq" id="WP_319837314.1">
    <property type="nucleotide sequence ID" value="NZ_CP137624.1"/>
</dbReference>
<evidence type="ECO:0000313" key="20">
    <source>
        <dbReference type="Proteomes" id="UP001322664"/>
    </source>
</evidence>
<dbReference type="NCBIfam" id="NF001371">
    <property type="entry name" value="PRK00278.1-3"/>
    <property type="match status" value="1"/>
</dbReference>
<dbReference type="PANTHER" id="PTHR22854:SF2">
    <property type="entry name" value="INDOLE-3-GLYCEROL-PHOSPHATE SYNTHASE"/>
    <property type="match status" value="1"/>
</dbReference>
<dbReference type="Pfam" id="PF00218">
    <property type="entry name" value="IGPS"/>
    <property type="match status" value="1"/>
</dbReference>
<dbReference type="PROSITE" id="PS00614">
    <property type="entry name" value="IGPS"/>
    <property type="match status" value="1"/>
</dbReference>
<comment type="function">
    <text evidence="14">Bifunctional enzyme that catalyzes two sequential steps of tryptophan biosynthetic pathway. The first reaction is catalyzed by the isomerase, coded by the TrpF domain; the second reaction is catalyzed by the synthase, coded by the TrpC domain.</text>
</comment>
<dbReference type="InterPro" id="IPR045186">
    <property type="entry name" value="Indole-3-glycerol_P_synth"/>
</dbReference>
<dbReference type="GO" id="GO:0004425">
    <property type="term" value="F:indole-3-glycerol-phosphate synthase activity"/>
    <property type="evidence" value="ECO:0007669"/>
    <property type="project" value="UniProtKB-EC"/>
</dbReference>
<comment type="similarity">
    <text evidence="16">Belongs to the TrpF family.</text>
</comment>
<evidence type="ECO:0000256" key="10">
    <source>
        <dbReference type="ARBA" id="ARBA00023141"/>
    </source>
</evidence>
<dbReference type="InterPro" id="IPR001468">
    <property type="entry name" value="Indole-3-GlycerolPSynthase_CS"/>
</dbReference>
<evidence type="ECO:0000256" key="11">
    <source>
        <dbReference type="ARBA" id="ARBA00023235"/>
    </source>
</evidence>
<reference evidence="19 20" key="1">
    <citation type="submission" date="2023-09" db="EMBL/GenBank/DDBJ databases">
        <authorList>
            <person name="Page C.A."/>
            <person name="Perez-Diaz I.M."/>
        </authorList>
    </citation>
    <scope>NUCLEOTIDE SEQUENCE [LARGE SCALE GENOMIC DNA]</scope>
    <source>
        <strain evidence="19 20">Ll15</strain>
    </source>
</reference>
<evidence type="ECO:0000256" key="4">
    <source>
        <dbReference type="ARBA" id="ARBA00004696"/>
    </source>
</evidence>
<accession>A0ABZ0RWK7</accession>
<dbReference type="EC" id="4.1.1.48" evidence="15"/>
<dbReference type="Pfam" id="PF00697">
    <property type="entry name" value="PRAI"/>
    <property type="match status" value="1"/>
</dbReference>
<dbReference type="Proteomes" id="UP001322664">
    <property type="component" value="Chromosome"/>
</dbReference>
<feature type="domain" description="Indole-3-glycerol phosphate synthase" evidence="17">
    <location>
        <begin position="4"/>
        <end position="250"/>
    </location>
</feature>
<evidence type="ECO:0000256" key="9">
    <source>
        <dbReference type="ARBA" id="ARBA00022822"/>
    </source>
</evidence>
<evidence type="ECO:0000313" key="19">
    <source>
        <dbReference type="EMBL" id="WPK12609.1"/>
    </source>
</evidence>
<dbReference type="InterPro" id="IPR011060">
    <property type="entry name" value="RibuloseP-bd_barrel"/>
</dbReference>
<organism evidence="19 20">
    <name type="scientific">Lysinibacillus louembei</name>
    <dbReference type="NCBI Taxonomy" id="1470088"/>
    <lineage>
        <taxon>Bacteria</taxon>
        <taxon>Bacillati</taxon>
        <taxon>Bacillota</taxon>
        <taxon>Bacilli</taxon>
        <taxon>Bacillales</taxon>
        <taxon>Bacillaceae</taxon>
        <taxon>Lysinibacillus</taxon>
    </lineage>
</organism>
<dbReference type="EMBL" id="CP137624">
    <property type="protein sequence ID" value="WPK12609.1"/>
    <property type="molecule type" value="Genomic_DNA"/>
</dbReference>
<evidence type="ECO:0000256" key="3">
    <source>
        <dbReference type="ARBA" id="ARBA00004664"/>
    </source>
</evidence>
<keyword evidence="10 15" id="KW-0057">Aromatic amino acid biosynthesis</keyword>
<keyword evidence="9 15" id="KW-0822">Tryptophan biosynthesis</keyword>
<comment type="similarity">
    <text evidence="15">Belongs to the TrpC family.</text>
</comment>
<dbReference type="Gene3D" id="3.20.20.70">
    <property type="entry name" value="Aldolase class I"/>
    <property type="match status" value="2"/>
</dbReference>
<evidence type="ECO:0000256" key="15">
    <source>
        <dbReference type="HAMAP-Rule" id="MF_00134"/>
    </source>
</evidence>
<dbReference type="SUPFAM" id="SSF51366">
    <property type="entry name" value="Ribulose-phoshate binding barrel"/>
    <property type="match status" value="2"/>
</dbReference>
<dbReference type="InterPro" id="IPR013785">
    <property type="entry name" value="Aldolase_TIM"/>
</dbReference>
<dbReference type="CDD" id="cd00405">
    <property type="entry name" value="PRAI"/>
    <property type="match status" value="1"/>
</dbReference>
<keyword evidence="13" id="KW-0511">Multifunctional enzyme</keyword>
<evidence type="ECO:0000256" key="6">
    <source>
        <dbReference type="ARBA" id="ARBA00009847"/>
    </source>
</evidence>
<evidence type="ECO:0000256" key="16">
    <source>
        <dbReference type="HAMAP-Rule" id="MF_00135"/>
    </source>
</evidence>
<comment type="catalytic activity">
    <reaction evidence="1 16">
        <text>N-(5-phospho-beta-D-ribosyl)anthranilate = 1-(2-carboxyphenylamino)-1-deoxy-D-ribulose 5-phosphate</text>
        <dbReference type="Rhea" id="RHEA:21540"/>
        <dbReference type="ChEBI" id="CHEBI:18277"/>
        <dbReference type="ChEBI" id="CHEBI:58613"/>
        <dbReference type="EC" id="5.3.1.24"/>
    </reaction>
</comment>
<evidence type="ECO:0000259" key="17">
    <source>
        <dbReference type="Pfam" id="PF00218"/>
    </source>
</evidence>
<keyword evidence="7 15" id="KW-0028">Amino-acid biosynthesis</keyword>
<evidence type="ECO:0000256" key="7">
    <source>
        <dbReference type="ARBA" id="ARBA00022605"/>
    </source>
</evidence>
<gene>
    <name evidence="19" type="primary">trpCF</name>
    <name evidence="15" type="synonym">trpC</name>
    <name evidence="16" type="synonym">trpF</name>
    <name evidence="19" type="ORF">R6U77_02615</name>
</gene>
<comment type="similarity">
    <text evidence="5">In the N-terminal section; belongs to the TrpC family.</text>
</comment>
<dbReference type="NCBIfam" id="NF002300">
    <property type="entry name" value="PRK01222.1-7"/>
    <property type="match status" value="1"/>
</dbReference>
<evidence type="ECO:0000256" key="14">
    <source>
        <dbReference type="ARBA" id="ARBA00025592"/>
    </source>
</evidence>
<evidence type="ECO:0000256" key="13">
    <source>
        <dbReference type="ARBA" id="ARBA00023268"/>
    </source>
</evidence>
<dbReference type="InterPro" id="IPR013798">
    <property type="entry name" value="Indole-3-glycerol_P_synth_dom"/>
</dbReference>
<protein>
    <recommendedName>
        <fullName evidence="15 16">Multifunctional fusion protein</fullName>
    </recommendedName>
    <domain>
        <recommendedName>
            <fullName evidence="15">Indole-3-glycerol phosphate synthase</fullName>
            <shortName evidence="15">IGPS</shortName>
            <ecNumber evidence="15">4.1.1.48</ecNumber>
        </recommendedName>
    </domain>
    <domain>
        <recommendedName>
            <fullName evidence="16">N-(5'-phosphoribosyl)anthranilate isomerase</fullName>
            <shortName evidence="16">PRAI</shortName>
            <ecNumber evidence="16">5.3.1.24</ecNumber>
        </recommendedName>
    </domain>
</protein>
<keyword evidence="12 15" id="KW-0456">Lyase</keyword>
<dbReference type="NCBIfam" id="NF006945">
    <property type="entry name" value="PRK09427.1"/>
    <property type="match status" value="1"/>
</dbReference>
<dbReference type="NCBIfam" id="NF001377">
    <property type="entry name" value="PRK00278.2-4"/>
    <property type="match status" value="1"/>
</dbReference>
<comment type="catalytic activity">
    <reaction evidence="2 15">
        <text>1-(2-carboxyphenylamino)-1-deoxy-D-ribulose 5-phosphate + H(+) = (1S,2R)-1-C-(indol-3-yl)glycerol 3-phosphate + CO2 + H2O</text>
        <dbReference type="Rhea" id="RHEA:23476"/>
        <dbReference type="ChEBI" id="CHEBI:15377"/>
        <dbReference type="ChEBI" id="CHEBI:15378"/>
        <dbReference type="ChEBI" id="CHEBI:16526"/>
        <dbReference type="ChEBI" id="CHEBI:58613"/>
        <dbReference type="ChEBI" id="CHEBI:58866"/>
        <dbReference type="EC" id="4.1.1.48"/>
    </reaction>
</comment>
<dbReference type="EC" id="5.3.1.24" evidence="16"/>
<evidence type="ECO:0000256" key="1">
    <source>
        <dbReference type="ARBA" id="ARBA00001164"/>
    </source>
</evidence>
<evidence type="ECO:0000259" key="18">
    <source>
        <dbReference type="Pfam" id="PF00697"/>
    </source>
</evidence>
<sequence>MTILTKIIDHKKTELDSLRATEPNFIATAKRPSLYEQLRQTTTVQVIAEMKRASPSKGDIATHVEPVEQAKTYAAAGAACISVLTESKFFKGSFADLNAVARAVDIPLLCKDFIIDPVQIDYAKAAGASVILLIVAALTDEELASLYAYATSLGLDVLVEVHDVEELARALKINPKIVGVNNRNLKTFEVDLAQTAEVAQHLTNNDIVFISESGIWGPEDVEVVAKAGARAVLVGESLMRSDDVVADLQALQIPLTKVKVCGLKTSEHVEAAVQAGADFIGFVFAPSKRRISVEEAIELAKLIPANVKKVGVFVNEDVETIRAIAKTVPLDYIQYHGDETNDFIQQVGLPALKAFSVRDAEDVKKAAAFNVDYYLFDAPGTDFRGGSGHTFDWSLVEEANIPSSKVIVAGGLTVANVAEAVQFVHPAAVDVSSGVERDGIKDSTLIQAFIRNAKGAKQ</sequence>
<proteinExistence type="inferred from homology"/>
<comment type="pathway">
    <text evidence="3 16">Amino-acid biosynthesis; L-tryptophan biosynthesis; L-tryptophan from chorismate: step 3/5.</text>
</comment>
<name>A0ABZ0RWK7_9BACI</name>
<evidence type="ECO:0000256" key="2">
    <source>
        <dbReference type="ARBA" id="ARBA00001633"/>
    </source>
</evidence>
<keyword evidence="11 16" id="KW-0413">Isomerase</keyword>
<dbReference type="PANTHER" id="PTHR22854">
    <property type="entry name" value="TRYPTOPHAN BIOSYNTHESIS PROTEIN"/>
    <property type="match status" value="1"/>
</dbReference>
<comment type="pathway">
    <text evidence="4 15">Amino-acid biosynthesis; L-tryptophan biosynthesis; L-tryptophan from chorismate: step 4/5.</text>
</comment>
<feature type="domain" description="N-(5'phosphoribosyl) anthranilate isomerase (PRAI)" evidence="18">
    <location>
        <begin position="258"/>
        <end position="451"/>
    </location>
</feature>
<evidence type="ECO:0000256" key="8">
    <source>
        <dbReference type="ARBA" id="ARBA00022793"/>
    </source>
</evidence>
<comment type="similarity">
    <text evidence="6">In the C-terminal section; belongs to the TrpF family.</text>
</comment>